<dbReference type="STRING" id="1316194.A0A1Q5UQF3"/>
<keyword evidence="3" id="KW-0442">Lipid degradation</keyword>
<organism evidence="6 7">
    <name type="scientific">Penicillium subrubescens</name>
    <dbReference type="NCBI Taxonomy" id="1316194"/>
    <lineage>
        <taxon>Eukaryota</taxon>
        <taxon>Fungi</taxon>
        <taxon>Dikarya</taxon>
        <taxon>Ascomycota</taxon>
        <taxon>Pezizomycotina</taxon>
        <taxon>Eurotiomycetes</taxon>
        <taxon>Eurotiomycetidae</taxon>
        <taxon>Eurotiales</taxon>
        <taxon>Aspergillaceae</taxon>
        <taxon>Penicillium</taxon>
    </lineage>
</organism>
<evidence type="ECO:0000256" key="4">
    <source>
        <dbReference type="ARBA" id="ARBA00023098"/>
    </source>
</evidence>
<name>A0A1Q5UQF3_9EURO</name>
<dbReference type="GO" id="GO:0016042">
    <property type="term" value="P:lipid catabolic process"/>
    <property type="evidence" value="ECO:0007669"/>
    <property type="project" value="UniProtKB-KW"/>
</dbReference>
<keyword evidence="7" id="KW-1185">Reference proteome</keyword>
<dbReference type="InterPro" id="IPR029058">
    <property type="entry name" value="AB_hydrolase_fold"/>
</dbReference>
<accession>A0A1Q5UQF3</accession>
<keyword evidence="2" id="KW-0378">Hydrolase</keyword>
<feature type="signal peptide" evidence="5">
    <location>
        <begin position="1"/>
        <end position="24"/>
    </location>
</feature>
<evidence type="ECO:0000256" key="2">
    <source>
        <dbReference type="ARBA" id="ARBA00022801"/>
    </source>
</evidence>
<gene>
    <name evidence="6" type="ORF">PENSUB_11461</name>
</gene>
<dbReference type="Pfam" id="PF03403">
    <property type="entry name" value="PAF-AH_p_II"/>
    <property type="match status" value="2"/>
</dbReference>
<dbReference type="Gene3D" id="3.40.50.1820">
    <property type="entry name" value="alpha/beta hydrolase"/>
    <property type="match status" value="1"/>
</dbReference>
<dbReference type="PANTHER" id="PTHR10272:SF14">
    <property type="entry name" value="PAF ACETYLHYDROLASE FAMILY PROTEIN"/>
    <property type="match status" value="1"/>
</dbReference>
<dbReference type="Proteomes" id="UP000186955">
    <property type="component" value="Unassembled WGS sequence"/>
</dbReference>
<evidence type="ECO:0000313" key="7">
    <source>
        <dbReference type="Proteomes" id="UP000186955"/>
    </source>
</evidence>
<keyword evidence="5" id="KW-0732">Signal</keyword>
<dbReference type="AlphaFoldDB" id="A0A1Q5UQF3"/>
<dbReference type="GO" id="GO:0072330">
    <property type="term" value="P:monocarboxylic acid biosynthetic process"/>
    <property type="evidence" value="ECO:0007669"/>
    <property type="project" value="UniProtKB-ARBA"/>
</dbReference>
<proteinExistence type="predicted"/>
<dbReference type="EC" id="3.1.1.47" evidence="1"/>
<dbReference type="FunFam" id="3.40.50.1820:FF:000450">
    <property type="entry name" value="PAF acetylhydrolase family protein"/>
    <property type="match status" value="1"/>
</dbReference>
<reference evidence="6 7" key="1">
    <citation type="submission" date="2016-10" db="EMBL/GenBank/DDBJ databases">
        <title>Genome sequence of the ascomycete fungus Penicillium subrubescens.</title>
        <authorList>
            <person name="De Vries R.P."/>
            <person name="Peng M."/>
            <person name="Dilokpimol A."/>
            <person name="Hilden K."/>
            <person name="Makela M.R."/>
            <person name="Grigoriev I."/>
            <person name="Riley R."/>
            <person name="Granchi Z."/>
        </authorList>
    </citation>
    <scope>NUCLEOTIDE SEQUENCE [LARGE SCALE GENOMIC DNA]</scope>
    <source>
        <strain evidence="6 7">CBS 132785</strain>
    </source>
</reference>
<comment type="caution">
    <text evidence="6">The sequence shown here is derived from an EMBL/GenBank/DDBJ whole genome shotgun (WGS) entry which is preliminary data.</text>
</comment>
<dbReference type="GO" id="GO:0003847">
    <property type="term" value="F:1-alkyl-2-acetylglycerophosphocholine esterase activity"/>
    <property type="evidence" value="ECO:0007669"/>
    <property type="project" value="UniProtKB-EC"/>
</dbReference>
<protein>
    <recommendedName>
        <fullName evidence="1">1-alkyl-2-acetylglycerophosphocholine esterase</fullName>
        <ecNumber evidence="1">3.1.1.47</ecNumber>
    </recommendedName>
</protein>
<dbReference type="PANTHER" id="PTHR10272">
    <property type="entry name" value="PLATELET-ACTIVATING FACTOR ACETYLHYDROLASE"/>
    <property type="match status" value="1"/>
</dbReference>
<dbReference type="EMBL" id="MNBE01000071">
    <property type="protein sequence ID" value="OKP14703.1"/>
    <property type="molecule type" value="Genomic_DNA"/>
</dbReference>
<evidence type="ECO:0000256" key="1">
    <source>
        <dbReference type="ARBA" id="ARBA00013201"/>
    </source>
</evidence>
<evidence type="ECO:0000256" key="5">
    <source>
        <dbReference type="SAM" id="SignalP"/>
    </source>
</evidence>
<dbReference type="GO" id="GO:0017000">
    <property type="term" value="P:antibiotic biosynthetic process"/>
    <property type="evidence" value="ECO:0007669"/>
    <property type="project" value="UniProtKB-ARBA"/>
</dbReference>
<evidence type="ECO:0000313" key="6">
    <source>
        <dbReference type="EMBL" id="OKP14703.1"/>
    </source>
</evidence>
<sequence>MFKPSEKRLLLAGLFTQLLPSIGAVSFPAGVGSFNTSIATTQLVDHNRLDPYAPTPQPRTLMISLFHPVPPATCCPSLTSYMDPISATFEDEEYAPVGIPAGAFGSLTLQTCKPCPASNPNRRVKESKYPLVLFSSGLGNSRLLYSAMAQQLSSTGYIVVTIDHTYDAGIVTFPDNSTILAANITTDTQIVDDLNIRVKDVSFVLDQLHRPSVISRLVPGRTCGMDTSKVGIYGHSLGGATAAEALLSDPRLMGGINLDGTFFGSVIDRGLNKPFMIMAHEGKNLTTDASWAALWPKLKEFRRGFMLSGSTHGTFTDLAEAANLIGLRERFPTEVAALLGSIEGERALQVIGAYTSRFFDFVLKGKKTSSIESGEFMMGPLISCSLNRRLFGVVM</sequence>
<keyword evidence="4" id="KW-0443">Lipid metabolism</keyword>
<dbReference type="SUPFAM" id="SSF53474">
    <property type="entry name" value="alpha/beta-Hydrolases"/>
    <property type="match status" value="1"/>
</dbReference>
<evidence type="ECO:0000256" key="3">
    <source>
        <dbReference type="ARBA" id="ARBA00022963"/>
    </source>
</evidence>
<feature type="chain" id="PRO_5012411798" description="1-alkyl-2-acetylglycerophosphocholine esterase" evidence="5">
    <location>
        <begin position="25"/>
        <end position="395"/>
    </location>
</feature>